<dbReference type="Proteomes" id="UP001153620">
    <property type="component" value="Chromosome 1"/>
</dbReference>
<dbReference type="SMART" id="SM00696">
    <property type="entry name" value="DM9"/>
    <property type="match status" value="1"/>
</dbReference>
<dbReference type="PANTHER" id="PTHR31649">
    <property type="entry name" value="AGAP009604-PA"/>
    <property type="match status" value="1"/>
</dbReference>
<organism evidence="2 3">
    <name type="scientific">Chironomus riparius</name>
    <dbReference type="NCBI Taxonomy" id="315576"/>
    <lineage>
        <taxon>Eukaryota</taxon>
        <taxon>Metazoa</taxon>
        <taxon>Ecdysozoa</taxon>
        <taxon>Arthropoda</taxon>
        <taxon>Hexapoda</taxon>
        <taxon>Insecta</taxon>
        <taxon>Pterygota</taxon>
        <taxon>Neoptera</taxon>
        <taxon>Endopterygota</taxon>
        <taxon>Diptera</taxon>
        <taxon>Nematocera</taxon>
        <taxon>Chironomoidea</taxon>
        <taxon>Chironomidae</taxon>
        <taxon>Chironominae</taxon>
        <taxon>Chironomus</taxon>
    </lineage>
</organism>
<reference evidence="2" key="1">
    <citation type="submission" date="2022-01" db="EMBL/GenBank/DDBJ databases">
        <authorList>
            <person name="King R."/>
        </authorList>
    </citation>
    <scope>NUCLEOTIDE SEQUENCE</scope>
</reference>
<proteinExistence type="predicted"/>
<evidence type="ECO:0000256" key="1">
    <source>
        <dbReference type="SAM" id="SignalP"/>
    </source>
</evidence>
<reference evidence="2" key="2">
    <citation type="submission" date="2022-10" db="EMBL/GenBank/DDBJ databases">
        <authorList>
            <consortium name="ENA_rothamsted_submissions"/>
            <consortium name="culmorum"/>
            <person name="King R."/>
        </authorList>
    </citation>
    <scope>NUCLEOTIDE SEQUENCE</scope>
</reference>
<evidence type="ECO:0000313" key="3">
    <source>
        <dbReference type="Proteomes" id="UP001153620"/>
    </source>
</evidence>
<accession>A0A9N9RPV4</accession>
<keyword evidence="1" id="KW-0732">Signal</keyword>
<dbReference type="Pfam" id="PF11901">
    <property type="entry name" value="DM9"/>
    <property type="match status" value="1"/>
</dbReference>
<gene>
    <name evidence="2" type="ORF">CHIRRI_LOCUS3907</name>
</gene>
<dbReference type="AlphaFoldDB" id="A0A9N9RPV4"/>
<keyword evidence="3" id="KW-1185">Reference proteome</keyword>
<dbReference type="PANTHER" id="PTHR31649:SF1">
    <property type="entry name" value="FARNESOIC ACID O-METHYL TRANSFERASE DOMAIN-CONTAINING PROTEIN"/>
    <property type="match status" value="1"/>
</dbReference>
<feature type="chain" id="PRO_5040389667" evidence="1">
    <location>
        <begin position="20"/>
        <end position="179"/>
    </location>
</feature>
<evidence type="ECO:0000313" key="2">
    <source>
        <dbReference type="EMBL" id="CAG9800970.1"/>
    </source>
</evidence>
<sequence>MKQILFLIIISTTCILIQGNDLNKDGIWVEWNISKSGVPENAVIGGHDFTGDLYVIRANHNHVDGYRGKIAGKYSPNGKYASVPYHHKEHPKHDFEILTHTNYIWKSNTNQTENLIPGGYVFQYTQYICRGIVDDDWIPGKLAHFGYCYVSYDGKEIPFDSEPPYYHSWEVLERNNKTL</sequence>
<name>A0A9N9RPV4_9DIPT</name>
<dbReference type="OrthoDB" id="2142040at2759"/>
<dbReference type="InterPro" id="IPR006616">
    <property type="entry name" value="DM9_repeat"/>
</dbReference>
<dbReference type="EMBL" id="OU895877">
    <property type="protein sequence ID" value="CAG9800970.1"/>
    <property type="molecule type" value="Genomic_DNA"/>
</dbReference>
<feature type="signal peptide" evidence="1">
    <location>
        <begin position="1"/>
        <end position="19"/>
    </location>
</feature>
<protein>
    <submittedName>
        <fullName evidence="2">Uncharacterized protein</fullName>
    </submittedName>
</protein>